<evidence type="ECO:0000313" key="1">
    <source>
        <dbReference type="EMBL" id="MCI20468.1"/>
    </source>
</evidence>
<keyword evidence="2" id="KW-1185">Reference proteome</keyword>
<sequence>MRKWQNCHCELRIILHISAHHAQVADSKYGQKQAAALHFKFSQVPRKKQDKTRQKPQAAAWNLSFFMFHVDNRIHMA</sequence>
<dbReference type="Proteomes" id="UP000265520">
    <property type="component" value="Unassembled WGS sequence"/>
</dbReference>
<comment type="caution">
    <text evidence="1">The sequence shown here is derived from an EMBL/GenBank/DDBJ whole genome shotgun (WGS) entry which is preliminary data.</text>
</comment>
<protein>
    <submittedName>
        <fullName evidence="1">Uncharacterized protein</fullName>
    </submittedName>
</protein>
<evidence type="ECO:0000313" key="2">
    <source>
        <dbReference type="Proteomes" id="UP000265520"/>
    </source>
</evidence>
<accession>A0A392Q8K7</accession>
<proteinExistence type="predicted"/>
<dbReference type="AlphaFoldDB" id="A0A392Q8K7"/>
<dbReference type="EMBL" id="LXQA010120018">
    <property type="protein sequence ID" value="MCI20468.1"/>
    <property type="molecule type" value="Genomic_DNA"/>
</dbReference>
<name>A0A392Q8K7_9FABA</name>
<reference evidence="1 2" key="1">
    <citation type="journal article" date="2018" name="Front. Plant Sci.">
        <title>Red Clover (Trifolium pratense) and Zigzag Clover (T. medium) - A Picture of Genomic Similarities and Differences.</title>
        <authorList>
            <person name="Dluhosova J."/>
            <person name="Istvanek J."/>
            <person name="Nedelnik J."/>
            <person name="Repkova J."/>
        </authorList>
    </citation>
    <scope>NUCLEOTIDE SEQUENCE [LARGE SCALE GENOMIC DNA]</scope>
    <source>
        <strain evidence="2">cv. 10/8</strain>
        <tissue evidence="1">Leaf</tissue>
    </source>
</reference>
<organism evidence="1 2">
    <name type="scientific">Trifolium medium</name>
    <dbReference type="NCBI Taxonomy" id="97028"/>
    <lineage>
        <taxon>Eukaryota</taxon>
        <taxon>Viridiplantae</taxon>
        <taxon>Streptophyta</taxon>
        <taxon>Embryophyta</taxon>
        <taxon>Tracheophyta</taxon>
        <taxon>Spermatophyta</taxon>
        <taxon>Magnoliopsida</taxon>
        <taxon>eudicotyledons</taxon>
        <taxon>Gunneridae</taxon>
        <taxon>Pentapetalae</taxon>
        <taxon>rosids</taxon>
        <taxon>fabids</taxon>
        <taxon>Fabales</taxon>
        <taxon>Fabaceae</taxon>
        <taxon>Papilionoideae</taxon>
        <taxon>50 kb inversion clade</taxon>
        <taxon>NPAAA clade</taxon>
        <taxon>Hologalegina</taxon>
        <taxon>IRL clade</taxon>
        <taxon>Trifolieae</taxon>
        <taxon>Trifolium</taxon>
    </lineage>
</organism>